<evidence type="ECO:0000313" key="2">
    <source>
        <dbReference type="Proteomes" id="UP000663879"/>
    </source>
</evidence>
<comment type="caution">
    <text evidence="1">The sequence shown here is derived from an EMBL/GenBank/DDBJ whole genome shotgun (WGS) entry which is preliminary data.</text>
</comment>
<reference evidence="1" key="1">
    <citation type="submission" date="2021-02" db="EMBL/GenBank/DDBJ databases">
        <authorList>
            <person name="Nowell W R."/>
        </authorList>
    </citation>
    <scope>NUCLEOTIDE SEQUENCE</scope>
    <source>
        <strain evidence="1">Ploen Becks lab</strain>
    </source>
</reference>
<organism evidence="1 2">
    <name type="scientific">Brachionus calyciflorus</name>
    <dbReference type="NCBI Taxonomy" id="104777"/>
    <lineage>
        <taxon>Eukaryota</taxon>
        <taxon>Metazoa</taxon>
        <taxon>Spiralia</taxon>
        <taxon>Gnathifera</taxon>
        <taxon>Rotifera</taxon>
        <taxon>Eurotatoria</taxon>
        <taxon>Monogononta</taxon>
        <taxon>Pseudotrocha</taxon>
        <taxon>Ploima</taxon>
        <taxon>Brachionidae</taxon>
        <taxon>Brachionus</taxon>
    </lineage>
</organism>
<dbReference type="OrthoDB" id="93990at2759"/>
<protein>
    <recommendedName>
        <fullName evidence="3">FLYWCH-type domain-containing protein</fullName>
    </recommendedName>
</protein>
<keyword evidence="2" id="KW-1185">Reference proteome</keyword>
<proteinExistence type="predicted"/>
<sequence>MEWRTIVGFVLDWRKEVETSDDGQIAVVGPVILNESDNHESEEVNEVACVNEFTTLMATNNLRDLDSDYSEYEDVESSDEKEDEDTFFGLLTEEVNKLSIYGNDFNLTNTNRERVTKAGTYHWKCEKTITWNGREHTNDLKLPVIIKVNHSHRPDKNKLMNDELIKTHALSTKENPRDILIDVHIGQDEEVVAQSSSYKNIRQIVSRVRKHKAGFGPNSKSLSTINIPLNLRVTYRDKLFLFYDSGENDPNRILIFTTESNLSLLEKFRDWYCDGTFDISPVLFTQLYTIHIIVNNKDILYYMLFYPTKNKLPM</sequence>
<dbReference type="AlphaFoldDB" id="A0A814IZ85"/>
<name>A0A814IZ85_9BILA</name>
<gene>
    <name evidence="1" type="ORF">OXX778_LOCUS17821</name>
</gene>
<dbReference type="EMBL" id="CAJNOC010004679">
    <property type="protein sequence ID" value="CAF1030089.1"/>
    <property type="molecule type" value="Genomic_DNA"/>
</dbReference>
<evidence type="ECO:0000313" key="1">
    <source>
        <dbReference type="EMBL" id="CAF1030089.1"/>
    </source>
</evidence>
<accession>A0A814IZ85</accession>
<dbReference type="Proteomes" id="UP000663879">
    <property type="component" value="Unassembled WGS sequence"/>
</dbReference>
<evidence type="ECO:0008006" key="3">
    <source>
        <dbReference type="Google" id="ProtNLM"/>
    </source>
</evidence>